<reference evidence="2" key="1">
    <citation type="submission" date="2019-06" db="EMBL/GenBank/DDBJ databases">
        <authorList>
            <person name="Broberg M."/>
        </authorList>
    </citation>
    <scope>NUCLEOTIDE SEQUENCE [LARGE SCALE GENOMIC DNA]</scope>
</reference>
<gene>
    <name evidence="1" type="ORF">CSOL1703_00008604</name>
</gene>
<dbReference type="EMBL" id="CABFOC020000082">
    <property type="protein sequence ID" value="CAH0058126.1"/>
    <property type="molecule type" value="Genomic_DNA"/>
</dbReference>
<comment type="caution">
    <text evidence="1">The sequence shown here is derived from an EMBL/GenBank/DDBJ whole genome shotgun (WGS) entry which is preliminary data.</text>
</comment>
<evidence type="ECO:0000313" key="1">
    <source>
        <dbReference type="EMBL" id="CAH0058126.1"/>
    </source>
</evidence>
<dbReference type="OrthoDB" id="5125099at2759"/>
<accession>A0A9N9ZMF9</accession>
<reference evidence="1 2" key="2">
    <citation type="submission" date="2021-10" db="EMBL/GenBank/DDBJ databases">
        <authorList>
            <person name="Piombo E."/>
        </authorList>
    </citation>
    <scope>NUCLEOTIDE SEQUENCE [LARGE SCALE GENOMIC DNA]</scope>
</reference>
<dbReference type="AlphaFoldDB" id="A0A9N9ZMF9"/>
<evidence type="ECO:0000313" key="2">
    <source>
        <dbReference type="Proteomes" id="UP000775872"/>
    </source>
</evidence>
<proteinExistence type="predicted"/>
<sequence length="69" mass="7933">MSHVQPSYRSSVAKDVYWQDGENGKKITSVSASNVSSSQLKLYLDQYYPERYSVQLKRDIFRITIIGEA</sequence>
<protein>
    <submittedName>
        <fullName evidence="1">Uncharacterized protein</fullName>
    </submittedName>
</protein>
<keyword evidence="2" id="KW-1185">Reference proteome</keyword>
<name>A0A9N9ZMF9_9HYPO</name>
<organism evidence="1 2">
    <name type="scientific">Clonostachys solani</name>
    <dbReference type="NCBI Taxonomy" id="160281"/>
    <lineage>
        <taxon>Eukaryota</taxon>
        <taxon>Fungi</taxon>
        <taxon>Dikarya</taxon>
        <taxon>Ascomycota</taxon>
        <taxon>Pezizomycotina</taxon>
        <taxon>Sordariomycetes</taxon>
        <taxon>Hypocreomycetidae</taxon>
        <taxon>Hypocreales</taxon>
        <taxon>Bionectriaceae</taxon>
        <taxon>Clonostachys</taxon>
    </lineage>
</organism>
<dbReference type="Proteomes" id="UP000775872">
    <property type="component" value="Unassembled WGS sequence"/>
</dbReference>